<evidence type="ECO:0000259" key="3">
    <source>
        <dbReference type="Pfam" id="PF24564"/>
    </source>
</evidence>
<evidence type="ECO:0000313" key="5">
    <source>
        <dbReference type="Proteomes" id="UP001583177"/>
    </source>
</evidence>
<protein>
    <recommendedName>
        <fullName evidence="6">Tat pathway signal sequence</fullName>
    </recommendedName>
</protein>
<keyword evidence="5" id="KW-1185">Reference proteome</keyword>
<name>A0ABR3XYA9_9PEZI</name>
<gene>
    <name evidence="4" type="ORF">Daus18300_001238</name>
</gene>
<feature type="compositionally biased region" description="Polar residues" evidence="1">
    <location>
        <begin position="1"/>
        <end position="17"/>
    </location>
</feature>
<dbReference type="Pfam" id="PF00350">
    <property type="entry name" value="Dynamin_N"/>
    <property type="match status" value="1"/>
</dbReference>
<feature type="compositionally biased region" description="Acidic residues" evidence="1">
    <location>
        <begin position="538"/>
        <end position="547"/>
    </location>
</feature>
<evidence type="ECO:0000259" key="2">
    <source>
        <dbReference type="Pfam" id="PF00350"/>
    </source>
</evidence>
<dbReference type="InterPro" id="IPR027417">
    <property type="entry name" value="P-loop_NTPase"/>
</dbReference>
<feature type="region of interest" description="Disordered" evidence="1">
    <location>
        <begin position="518"/>
        <end position="557"/>
    </location>
</feature>
<evidence type="ECO:0000256" key="1">
    <source>
        <dbReference type="SAM" id="MobiDB-lite"/>
    </source>
</evidence>
<comment type="caution">
    <text evidence="4">The sequence shown here is derived from an EMBL/GenBank/DDBJ whole genome shotgun (WGS) entry which is preliminary data.</text>
</comment>
<reference evidence="4 5" key="1">
    <citation type="journal article" date="2024" name="IMA Fungus">
        <title>IMA Genome - F19 : A genome assembly and annotation guide to empower mycologists, including annotated draft genome sequences of Ceratocystis pirilliformis, Diaporthe australafricana, Fusarium ophioides, Paecilomyces lecythidis, and Sporothrix stenoceras.</title>
        <authorList>
            <person name="Aylward J."/>
            <person name="Wilson A.M."/>
            <person name="Visagie C.M."/>
            <person name="Spraker J."/>
            <person name="Barnes I."/>
            <person name="Buitendag C."/>
            <person name="Ceriani C."/>
            <person name="Del Mar Angel L."/>
            <person name="du Plessis D."/>
            <person name="Fuchs T."/>
            <person name="Gasser K."/>
            <person name="Kramer D."/>
            <person name="Li W."/>
            <person name="Munsamy K."/>
            <person name="Piso A."/>
            <person name="Price J.L."/>
            <person name="Sonnekus B."/>
            <person name="Thomas C."/>
            <person name="van der Nest A."/>
            <person name="van Dijk A."/>
            <person name="van Heerden A."/>
            <person name="van Vuuren N."/>
            <person name="Yilmaz N."/>
            <person name="Duong T.A."/>
            <person name="van der Merwe N.A."/>
            <person name="Wingfield M.J."/>
            <person name="Wingfield B.D."/>
        </authorList>
    </citation>
    <scope>NUCLEOTIDE SEQUENCE [LARGE SCALE GENOMIC DNA]</scope>
    <source>
        <strain evidence="4 5">CMW 18300</strain>
    </source>
</reference>
<evidence type="ECO:0000313" key="4">
    <source>
        <dbReference type="EMBL" id="KAL1880627.1"/>
    </source>
</evidence>
<feature type="region of interest" description="Disordered" evidence="1">
    <location>
        <begin position="1"/>
        <end position="93"/>
    </location>
</feature>
<dbReference type="Gene3D" id="3.40.50.300">
    <property type="entry name" value="P-loop containing nucleotide triphosphate hydrolases"/>
    <property type="match status" value="2"/>
</dbReference>
<organism evidence="4 5">
    <name type="scientific">Diaporthe australafricana</name>
    <dbReference type="NCBI Taxonomy" id="127596"/>
    <lineage>
        <taxon>Eukaryota</taxon>
        <taxon>Fungi</taxon>
        <taxon>Dikarya</taxon>
        <taxon>Ascomycota</taxon>
        <taxon>Pezizomycotina</taxon>
        <taxon>Sordariomycetes</taxon>
        <taxon>Sordariomycetidae</taxon>
        <taxon>Diaporthales</taxon>
        <taxon>Diaporthaceae</taxon>
        <taxon>Diaporthe</taxon>
    </lineage>
</organism>
<evidence type="ECO:0008006" key="6">
    <source>
        <dbReference type="Google" id="ProtNLM"/>
    </source>
</evidence>
<proteinExistence type="predicted"/>
<dbReference type="PANTHER" id="PTHR36681:SF3">
    <property type="entry name" value="NUCLEAR GTPASE, GERMINAL CENTER-ASSOCIATED, TANDEM DUPLICATE 3"/>
    <property type="match status" value="1"/>
</dbReference>
<dbReference type="EMBL" id="JAWRVE010000007">
    <property type="protein sequence ID" value="KAL1880627.1"/>
    <property type="molecule type" value="Genomic_DNA"/>
</dbReference>
<dbReference type="Pfam" id="PF24564">
    <property type="entry name" value="DUF7605"/>
    <property type="match status" value="1"/>
</dbReference>
<feature type="domain" description="DUF7605" evidence="3">
    <location>
        <begin position="816"/>
        <end position="974"/>
    </location>
</feature>
<dbReference type="Proteomes" id="UP001583177">
    <property type="component" value="Unassembled WGS sequence"/>
</dbReference>
<sequence length="1102" mass="123304">MNSTNDGNTVAEGSTPTAGPAHPASGQQPNVSAEAKARLTDTIGQSGEHTTDMAGGSSQVEVKTDPEAEASPPATIPDVSSDMIDRQHEGSPVQKKKNALDMHLSDLSQQTEHIALDHVKKAADYTDLAKLEASTETARRVLDSLRRPLADSKQRQHLERLDRLKSHSQRTRTVVAVAGATGAGKSSLINALLDEEKLLPTSSYRACTAVVTEISYNESKDAQKAYRAEVEFISQDDWESELKLLHGDLVEDKRLSAAYLDDNAEAGIAYAKIKAVYPDLTHDMIVKSKVAQLAERGVVANVLGKTRKIACRNARELYKSLRKYLDSKDKDTEGRPRKQEDISFWPLIKVVKIFTRASVLQTGLVLVDVPGLGDSNLARCAVARNYMTECSAIWVAAPIKRAVDDEAARKLMGMSSRLQMKLDGMYSHVTFICTMTDSVQLSEIEEDFDEDGQLQTIRTRGEDLEEMIRAKTESIKQLEEQLSDGNISHHGLTEEHDTWRALQKNHMRGQKVYQPRVPAKRKHYTGPVTRSSRRAIVDDDSEEEDTADQNPLTTDEISSKRTEIKGKLTSKDTECADMEKRLEIMRDDLIAFENEKKDIAVETTRLCIQKRSDYVKKAIRIDFANGIREIDEADAEADDEHFDPSVKQRDYAQISRSLPIFCVSSKAYQQLRLQKKRETRVEGFRSLTDSEVPILQQHARELPEQGRMRIYKTFLNEFCGILGSLAIWADSSLIEHDTQVMSKFDRSYEEKLLHAAAENLKKDLEVLIWANMSELDSIVQNKLQSKSDAAIDKAVKDMANVVSNWTAKKCDGGLAMAYNTYRAICRRDGSNTKSKMSRDFNEDILEPYLKKIAARWEQVFGHSIPRNLDNLLPPFKEKLVGFHSMISSRPGLQYCKTASLHNVGEQIMNHVRSMRAEVVCVKAKIQGEQRQASRAFVPEIRNQMAEVYQRVAEEAGEGCFMRMKTHMSTHIHKKKDAIYREATNRVMSELKGILQANRNQLVMKAHNIIDLLEADFKTVISSTAKVEATEVARGHIRAILQNVDVQFEELLCTEPMDVDSVQLTDAVPQQSSIMGNAGVGDTTGELVETGSMAEPGAMDTGL</sequence>
<dbReference type="SUPFAM" id="SSF52540">
    <property type="entry name" value="P-loop containing nucleoside triphosphate hydrolases"/>
    <property type="match status" value="1"/>
</dbReference>
<dbReference type="InterPro" id="IPR056024">
    <property type="entry name" value="DUF7605"/>
</dbReference>
<dbReference type="PANTHER" id="PTHR36681">
    <property type="entry name" value="NUCLEAR GTPASE, GERMINAL CENTER-ASSOCIATED, TANDEM DUPLICATE 3"/>
    <property type="match status" value="1"/>
</dbReference>
<dbReference type="InterPro" id="IPR045063">
    <property type="entry name" value="Dynamin_N"/>
</dbReference>
<accession>A0ABR3XYA9</accession>
<feature type="domain" description="Dynamin N-terminal" evidence="2">
    <location>
        <begin position="175"/>
        <end position="416"/>
    </location>
</feature>